<dbReference type="OrthoDB" id="6282755at2759"/>
<proteinExistence type="predicted"/>
<dbReference type="CDD" id="cd00063">
    <property type="entry name" value="FN3"/>
    <property type="match status" value="2"/>
</dbReference>
<dbReference type="InterPro" id="IPR013783">
    <property type="entry name" value="Ig-like_fold"/>
</dbReference>
<keyword evidence="1" id="KW-0677">Repeat</keyword>
<dbReference type="PANTHER" id="PTHR46708">
    <property type="entry name" value="TENASCIN"/>
    <property type="match status" value="1"/>
</dbReference>
<dbReference type="AlphaFoldDB" id="A0A8S3UQ97"/>
<keyword evidence="4" id="KW-1185">Reference proteome</keyword>
<dbReference type="EMBL" id="CAJPWZ010002917">
    <property type="protein sequence ID" value="CAG2247887.1"/>
    <property type="molecule type" value="Genomic_DNA"/>
</dbReference>
<dbReference type="Gene3D" id="2.60.40.10">
    <property type="entry name" value="Immunoglobulins"/>
    <property type="match status" value="2"/>
</dbReference>
<dbReference type="Pfam" id="PF00041">
    <property type="entry name" value="fn3"/>
    <property type="match status" value="2"/>
</dbReference>
<feature type="domain" description="Fibronectin type-III" evidence="2">
    <location>
        <begin position="145"/>
        <end position="258"/>
    </location>
</feature>
<evidence type="ECO:0000259" key="2">
    <source>
        <dbReference type="PROSITE" id="PS50853"/>
    </source>
</evidence>
<organism evidence="3 4">
    <name type="scientific">Mytilus edulis</name>
    <name type="common">Blue mussel</name>
    <dbReference type="NCBI Taxonomy" id="6550"/>
    <lineage>
        <taxon>Eukaryota</taxon>
        <taxon>Metazoa</taxon>
        <taxon>Spiralia</taxon>
        <taxon>Lophotrochozoa</taxon>
        <taxon>Mollusca</taxon>
        <taxon>Bivalvia</taxon>
        <taxon>Autobranchia</taxon>
        <taxon>Pteriomorphia</taxon>
        <taxon>Mytilida</taxon>
        <taxon>Mytiloidea</taxon>
        <taxon>Mytilidae</taxon>
        <taxon>Mytilinae</taxon>
        <taxon>Mytilus</taxon>
    </lineage>
</organism>
<comment type="caution">
    <text evidence="3">The sequence shown here is derived from an EMBL/GenBank/DDBJ whole genome shotgun (WGS) entry which is preliminary data.</text>
</comment>
<gene>
    <name evidence="3" type="ORF">MEDL_59766</name>
</gene>
<dbReference type="Proteomes" id="UP000683360">
    <property type="component" value="Unassembled WGS sequence"/>
</dbReference>
<dbReference type="PROSITE" id="PS50853">
    <property type="entry name" value="FN3"/>
    <property type="match status" value="2"/>
</dbReference>
<feature type="domain" description="Fibronectin type-III" evidence="2">
    <location>
        <begin position="48"/>
        <end position="144"/>
    </location>
</feature>
<dbReference type="InterPro" id="IPR003961">
    <property type="entry name" value="FN3_dom"/>
</dbReference>
<sequence>MTRSRLVWVNTCRPSSGYINTHVKLIVRKKVGTSNRVLLTLAPYDFYPPPSPSAQLKEVTPISITFDVNIPKTFNGPPVQEIEVQYSNAQPRKVRVGTMDSKIEIVLDGLTPGTAYNVKVYARNEVGLSPEYSLPTQTLQARKPYPIVVRSSPYGEYPLKFDLQWNTPNNGGYPISSVYVKYAQVEVFPNKSASGEFQKKQLLSGWIGPIKVDGAATAYQINSLRPSTHYEVEVTAVNNKGTSDAKSFIFVTGKVPDSGHVGSFAQFLLPSKLVLTMATVLWACLGILL</sequence>
<dbReference type="PANTHER" id="PTHR46708:SF2">
    <property type="entry name" value="FIBRONECTIN TYPE-III DOMAIN-CONTAINING PROTEIN"/>
    <property type="match status" value="1"/>
</dbReference>
<protein>
    <submittedName>
        <fullName evidence="3">NCAM</fullName>
    </submittedName>
</protein>
<accession>A0A8S3UQ97</accession>
<name>A0A8S3UQ97_MYTED</name>
<dbReference type="SMART" id="SM00060">
    <property type="entry name" value="FN3"/>
    <property type="match status" value="2"/>
</dbReference>
<reference evidence="3" key="1">
    <citation type="submission" date="2021-03" db="EMBL/GenBank/DDBJ databases">
        <authorList>
            <person name="Bekaert M."/>
        </authorList>
    </citation>
    <scope>NUCLEOTIDE SEQUENCE</scope>
</reference>
<evidence type="ECO:0000256" key="1">
    <source>
        <dbReference type="ARBA" id="ARBA00022737"/>
    </source>
</evidence>
<evidence type="ECO:0000313" key="3">
    <source>
        <dbReference type="EMBL" id="CAG2247887.1"/>
    </source>
</evidence>
<dbReference type="InterPro" id="IPR050991">
    <property type="entry name" value="ECM_Regulatory_Proteins"/>
</dbReference>
<dbReference type="InterPro" id="IPR036116">
    <property type="entry name" value="FN3_sf"/>
</dbReference>
<evidence type="ECO:0000313" key="4">
    <source>
        <dbReference type="Proteomes" id="UP000683360"/>
    </source>
</evidence>
<dbReference type="SUPFAM" id="SSF49265">
    <property type="entry name" value="Fibronectin type III"/>
    <property type="match status" value="1"/>
</dbReference>